<keyword evidence="4" id="KW-1185">Reference proteome</keyword>
<dbReference type="NCBIfam" id="TIGR04393">
    <property type="entry name" value="rpt_T5SS_PEPC"/>
    <property type="match status" value="1"/>
</dbReference>
<dbReference type="InterPro" id="IPR013424">
    <property type="entry name" value="Ice-binding_C"/>
</dbReference>
<feature type="signal peptide" evidence="1">
    <location>
        <begin position="1"/>
        <end position="21"/>
    </location>
</feature>
<evidence type="ECO:0000259" key="2">
    <source>
        <dbReference type="Pfam" id="PF07589"/>
    </source>
</evidence>
<keyword evidence="1" id="KW-0732">Signal</keyword>
<sequence length="823" mass="83985">MSLLRLIILATLAAPLSSGRAATIISTGSGHWNTNASTIWTGGAGTTGPRVGNAASSADSVEILAGHIISFSAGSPGTGSIGTNDFALGNGNVVSINGGVFAHANNGGNWFRLGQFSGGTFNINDGAAYLPVGNVQVGLGPAGSSTVRIGDGTGAAGSAILNMRDAFNVTNGTTSASGHISELNLGSQQDNTLTGSAGFIIIESDGILEGAQHTTTNTATAGNPPNWVYSQSTTRIGRYGSETESSLIIKAGGRFNARGNIEVGANRTAAGLSAKGLLHLDGTGANLTHSFGDLTIGYTGDGRMIIENGAEYIRLTHAVDPISGVIPRRNTLHIGRNAAGVGTLDIRSGGKFIRDSGGNVGDLYIGTSGRGTVTISDGGEFINRSTNWDWVGVDPGGQGAIIVNEGGIYTSSANLVLGRDAASGSLAAANGRLEINNGQMTIGDIHIGQDGRGHFLMNGGTASVNRLTMARGTGTSTLDIRDGELTIRGNFFAGGDSDAAYANSTAPGIATITQSGGTVTATNAMSIGLSAGHTATFDMTGGEFYHEIGDITIGEKGTGTTRIGKDATFIDQSNQVDSFLFVGRQDGSNGILMVDGYLEKTNAAAGIRVGYGSDAAGLENNTTGVGLIGGTGEIKAPGSIWVGNRGTITGGTKTTAGLLTIDGGLNLVSTVGSATQSTLFVNFDSNFELGADRIEIHGAFNVDGAVIDGIWDGGGEVGFDSRYWIVVNSDADQIGAGLFANMSFDSTHELANAYLNDLYADGFITLGGMEFAMFYSADFETRATTGGNDLLLSAMGSVVPEPSMATLFGAGLAALVMRRRRRH</sequence>
<protein>
    <submittedName>
        <fullName evidence="3">PEP-CTERM sorting domain-containing protein</fullName>
    </submittedName>
</protein>
<name>A0A5R8KK63_9BACT</name>
<feature type="domain" description="Ice-binding protein C-terminal" evidence="2">
    <location>
        <begin position="799"/>
        <end position="820"/>
    </location>
</feature>
<organism evidence="3 4">
    <name type="scientific">Phragmitibacter flavus</name>
    <dbReference type="NCBI Taxonomy" id="2576071"/>
    <lineage>
        <taxon>Bacteria</taxon>
        <taxon>Pseudomonadati</taxon>
        <taxon>Verrucomicrobiota</taxon>
        <taxon>Verrucomicrobiia</taxon>
        <taxon>Verrucomicrobiales</taxon>
        <taxon>Verrucomicrobiaceae</taxon>
        <taxon>Phragmitibacter</taxon>
    </lineage>
</organism>
<dbReference type="Proteomes" id="UP000306196">
    <property type="component" value="Unassembled WGS sequence"/>
</dbReference>
<feature type="chain" id="PRO_5024468061" evidence="1">
    <location>
        <begin position="22"/>
        <end position="823"/>
    </location>
</feature>
<dbReference type="NCBIfam" id="TIGR02595">
    <property type="entry name" value="PEP_CTERM"/>
    <property type="match status" value="1"/>
</dbReference>
<evidence type="ECO:0000313" key="3">
    <source>
        <dbReference type="EMBL" id="TLD72640.1"/>
    </source>
</evidence>
<dbReference type="InterPro" id="IPR030895">
    <property type="entry name" value="T5SS_PEPC_rpt"/>
</dbReference>
<dbReference type="EMBL" id="VAUV01000001">
    <property type="protein sequence ID" value="TLD72640.1"/>
    <property type="molecule type" value="Genomic_DNA"/>
</dbReference>
<gene>
    <name evidence="3" type="ORF">FEM03_00760</name>
</gene>
<dbReference type="OrthoDB" id="174794at2"/>
<proteinExistence type="predicted"/>
<dbReference type="RefSeq" id="WP_138084263.1">
    <property type="nucleotide sequence ID" value="NZ_VAUV01000001.1"/>
</dbReference>
<evidence type="ECO:0000313" key="4">
    <source>
        <dbReference type="Proteomes" id="UP000306196"/>
    </source>
</evidence>
<comment type="caution">
    <text evidence="3">The sequence shown here is derived from an EMBL/GenBank/DDBJ whole genome shotgun (WGS) entry which is preliminary data.</text>
</comment>
<evidence type="ECO:0000256" key="1">
    <source>
        <dbReference type="SAM" id="SignalP"/>
    </source>
</evidence>
<dbReference type="AlphaFoldDB" id="A0A5R8KK63"/>
<reference evidence="3 4" key="1">
    <citation type="submission" date="2019-05" db="EMBL/GenBank/DDBJ databases">
        <title>Verrucobacter flavum gen. nov., sp. nov. a new member of the family Verrucomicrobiaceae.</title>
        <authorList>
            <person name="Szuroczki S."/>
            <person name="Abbaszade G."/>
            <person name="Szabo A."/>
            <person name="Felfoldi T."/>
            <person name="Schumann P."/>
            <person name="Boka K."/>
            <person name="Keki Z."/>
            <person name="Toumi M."/>
            <person name="Toth E."/>
        </authorList>
    </citation>
    <scope>NUCLEOTIDE SEQUENCE [LARGE SCALE GENOMIC DNA]</scope>
    <source>
        <strain evidence="3 4">MG-N-17</strain>
    </source>
</reference>
<accession>A0A5R8KK63</accession>
<dbReference type="Pfam" id="PF07589">
    <property type="entry name" value="PEP-CTERM"/>
    <property type="match status" value="1"/>
</dbReference>